<dbReference type="AlphaFoldDB" id="A0A0N4VXV7"/>
<sequence length="195" mass="22411">MLPIIDSIDLEVFPFSSTLRRLYVFSYSFVLHCGKCPYFGFAMILIEFYDINTNGHYCETLRPHHSYITIIMQCSEPVNQTTLVIRLGPNDQLYAHKAQTYLLKLFNGSVSNIHCNFNVIPLCSFQLSNSSLSDDYDVIIRSFDASLHSGNYSCYGTFMNGNETEIEEVSIQAYDYFLLQRSGHFSFTTFAFREA</sequence>
<dbReference type="Proteomes" id="UP000268014">
    <property type="component" value="Unassembled WGS sequence"/>
</dbReference>
<evidence type="ECO:0000313" key="1">
    <source>
        <dbReference type="EMBL" id="VDO13101.1"/>
    </source>
</evidence>
<accession>A0A0N4VXV7</accession>
<reference evidence="1 2" key="2">
    <citation type="submission" date="2018-11" db="EMBL/GenBank/DDBJ databases">
        <authorList>
            <consortium name="Pathogen Informatics"/>
        </authorList>
    </citation>
    <scope>NUCLEOTIDE SEQUENCE [LARGE SCALE GENOMIC DNA]</scope>
    <source>
        <strain evidence="1 2">MHpl1</strain>
    </source>
</reference>
<dbReference type="OrthoDB" id="5795972at2759"/>
<dbReference type="WBParaSite" id="HPLM_0000212701-mRNA-1">
    <property type="protein sequence ID" value="HPLM_0000212701-mRNA-1"/>
    <property type="gene ID" value="HPLM_0000212701"/>
</dbReference>
<proteinExistence type="predicted"/>
<reference evidence="3" key="1">
    <citation type="submission" date="2017-02" db="UniProtKB">
        <authorList>
            <consortium name="WormBaseParasite"/>
        </authorList>
    </citation>
    <scope>IDENTIFICATION</scope>
</reference>
<gene>
    <name evidence="1" type="ORF">HPLM_LOCUS2125</name>
</gene>
<organism evidence="3">
    <name type="scientific">Haemonchus placei</name>
    <name type="common">Barber's pole worm</name>
    <dbReference type="NCBI Taxonomy" id="6290"/>
    <lineage>
        <taxon>Eukaryota</taxon>
        <taxon>Metazoa</taxon>
        <taxon>Ecdysozoa</taxon>
        <taxon>Nematoda</taxon>
        <taxon>Chromadorea</taxon>
        <taxon>Rhabditida</taxon>
        <taxon>Rhabditina</taxon>
        <taxon>Rhabditomorpha</taxon>
        <taxon>Strongyloidea</taxon>
        <taxon>Trichostrongylidae</taxon>
        <taxon>Haemonchus</taxon>
    </lineage>
</organism>
<protein>
    <submittedName>
        <fullName evidence="3">Ig-like domain-containing protein</fullName>
    </submittedName>
</protein>
<dbReference type="EMBL" id="UZAF01003803">
    <property type="protein sequence ID" value="VDO13101.1"/>
    <property type="molecule type" value="Genomic_DNA"/>
</dbReference>
<evidence type="ECO:0000313" key="3">
    <source>
        <dbReference type="WBParaSite" id="HPLM_0000212701-mRNA-1"/>
    </source>
</evidence>
<name>A0A0N4VXV7_HAEPC</name>
<keyword evidence="2" id="KW-1185">Reference proteome</keyword>
<evidence type="ECO:0000313" key="2">
    <source>
        <dbReference type="Proteomes" id="UP000268014"/>
    </source>
</evidence>